<organism evidence="2 3">
    <name type="scientific">Agrococcus jejuensis</name>
    <dbReference type="NCBI Taxonomy" id="399736"/>
    <lineage>
        <taxon>Bacteria</taxon>
        <taxon>Bacillati</taxon>
        <taxon>Actinomycetota</taxon>
        <taxon>Actinomycetes</taxon>
        <taxon>Micrococcales</taxon>
        <taxon>Microbacteriaceae</taxon>
        <taxon>Agrococcus</taxon>
    </lineage>
</organism>
<keyword evidence="3" id="KW-1185">Reference proteome</keyword>
<name>A0A1G8EXM1_9MICO</name>
<evidence type="ECO:0000259" key="1">
    <source>
        <dbReference type="Pfam" id="PF13840"/>
    </source>
</evidence>
<dbReference type="Gene3D" id="3.30.2130.10">
    <property type="entry name" value="VC0802-like"/>
    <property type="match status" value="1"/>
</dbReference>
<dbReference type="SUPFAM" id="SSF55021">
    <property type="entry name" value="ACT-like"/>
    <property type="match status" value="1"/>
</dbReference>
<evidence type="ECO:0000313" key="2">
    <source>
        <dbReference type="EMBL" id="SDH74653.1"/>
    </source>
</evidence>
<dbReference type="STRING" id="399736.SAMN04489720_2234"/>
<dbReference type="RefSeq" id="WP_092505033.1">
    <property type="nucleotide sequence ID" value="NZ_LT629695.1"/>
</dbReference>
<gene>
    <name evidence="2" type="ORF">SAMN04489720_2234</name>
</gene>
<reference evidence="3" key="1">
    <citation type="submission" date="2016-10" db="EMBL/GenBank/DDBJ databases">
        <authorList>
            <person name="Varghese N."/>
            <person name="Submissions S."/>
        </authorList>
    </citation>
    <scope>NUCLEOTIDE SEQUENCE [LARGE SCALE GENOMIC DNA]</scope>
    <source>
        <strain evidence="3">DSM 22002</strain>
    </source>
</reference>
<dbReference type="EMBL" id="LT629695">
    <property type="protein sequence ID" value="SDH74653.1"/>
    <property type="molecule type" value="Genomic_DNA"/>
</dbReference>
<dbReference type="OrthoDB" id="5615858at2"/>
<dbReference type="AlphaFoldDB" id="A0A1G8EXM1"/>
<dbReference type="InterPro" id="IPR045865">
    <property type="entry name" value="ACT-like_dom_sf"/>
</dbReference>
<accession>A0A1G8EXM1</accession>
<dbReference type="InterPro" id="IPR027795">
    <property type="entry name" value="CASTOR_ACT_dom"/>
</dbReference>
<protein>
    <recommendedName>
        <fullName evidence="1">CASTOR ACT domain-containing protein</fullName>
    </recommendedName>
</protein>
<proteinExistence type="predicted"/>
<dbReference type="Proteomes" id="UP000198822">
    <property type="component" value="Chromosome I"/>
</dbReference>
<dbReference type="Pfam" id="PF13840">
    <property type="entry name" value="ACT_7"/>
    <property type="match status" value="1"/>
</dbReference>
<feature type="domain" description="CASTOR ACT" evidence="1">
    <location>
        <begin position="64"/>
        <end position="124"/>
    </location>
</feature>
<sequence>MPDAAAASITLAIVPQVVEVLPGELVVEHDADPAAHVDAEGVVAIVRAPDGTTSIRAAVDADVERWVALWTGGTAHGLDAPGMTASIAAPLSAAGLAVFVVGTATADLVLVAADDRERALGVLSAAGHTTAD</sequence>
<evidence type="ECO:0000313" key="3">
    <source>
        <dbReference type="Proteomes" id="UP000198822"/>
    </source>
</evidence>